<evidence type="ECO:0000313" key="2">
    <source>
        <dbReference type="EMBL" id="ESO07294.1"/>
    </source>
</evidence>
<dbReference type="Proteomes" id="UP000015101">
    <property type="component" value="Unassembled WGS sequence"/>
</dbReference>
<dbReference type="EMBL" id="AMQM01003615">
    <property type="status" value="NOT_ANNOTATED_CDS"/>
    <property type="molecule type" value="Genomic_DNA"/>
</dbReference>
<evidence type="ECO:0000256" key="1">
    <source>
        <dbReference type="ARBA" id="ARBA00011026"/>
    </source>
</evidence>
<accession>T1G2J1</accession>
<dbReference type="KEGG" id="hro:HELRODRAFT_76370"/>
<dbReference type="PANTHER" id="PTHR31214">
    <property type="entry name" value="PROTEIN FAM221A-RELATED"/>
    <property type="match status" value="1"/>
</dbReference>
<dbReference type="EnsemblMetazoa" id="HelroT76370">
    <property type="protein sequence ID" value="HelroP76370"/>
    <property type="gene ID" value="HelroG76370"/>
</dbReference>
<dbReference type="EMBL" id="KB096222">
    <property type="protein sequence ID" value="ESO07294.1"/>
    <property type="molecule type" value="Genomic_DNA"/>
</dbReference>
<dbReference type="OrthoDB" id="196393at2759"/>
<reference evidence="3" key="3">
    <citation type="submission" date="2015-06" db="UniProtKB">
        <authorList>
            <consortium name="EnsemblMetazoa"/>
        </authorList>
    </citation>
    <scope>IDENTIFICATION</scope>
</reference>
<keyword evidence="4" id="KW-1185">Reference proteome</keyword>
<evidence type="ECO:0000313" key="4">
    <source>
        <dbReference type="Proteomes" id="UP000015101"/>
    </source>
</evidence>
<dbReference type="HOGENOM" id="CLU_074362_0_0_1"/>
<gene>
    <name evidence="3" type="primary">20215289</name>
    <name evidence="2" type="ORF">HELRODRAFT_76370</name>
</gene>
<dbReference type="OMA" id="HTWRAKC"/>
<name>T1G2J1_HELRO</name>
<dbReference type="eggNOG" id="ENOG502R7X0">
    <property type="taxonomic scope" value="Eukaryota"/>
</dbReference>
<organism evidence="3 4">
    <name type="scientific">Helobdella robusta</name>
    <name type="common">Californian leech</name>
    <dbReference type="NCBI Taxonomy" id="6412"/>
    <lineage>
        <taxon>Eukaryota</taxon>
        <taxon>Metazoa</taxon>
        <taxon>Spiralia</taxon>
        <taxon>Lophotrochozoa</taxon>
        <taxon>Annelida</taxon>
        <taxon>Clitellata</taxon>
        <taxon>Hirudinea</taxon>
        <taxon>Rhynchobdellida</taxon>
        <taxon>Glossiphoniidae</taxon>
        <taxon>Helobdella</taxon>
    </lineage>
</organism>
<dbReference type="GeneID" id="20215289"/>
<dbReference type="InterPro" id="IPR026755">
    <property type="entry name" value="Fam221a/b"/>
</dbReference>
<dbReference type="RefSeq" id="XP_009014672.1">
    <property type="nucleotide sequence ID" value="XM_009016424.1"/>
</dbReference>
<protein>
    <submittedName>
        <fullName evidence="2 3">Uncharacterized protein</fullName>
    </submittedName>
</protein>
<dbReference type="CTD" id="20215289"/>
<dbReference type="PANTHER" id="PTHR31214:SF3">
    <property type="entry name" value="PROTEIN FAM221B"/>
    <property type="match status" value="1"/>
</dbReference>
<dbReference type="AlphaFoldDB" id="T1G2J1"/>
<proteinExistence type="inferred from homology"/>
<sequence>GVYVSWRCPNQKWDCQRVASFSKCFCGHSLQQHDSGSRTLCKYPNCSCKHFAWVPSNPEEVGEFWLRRRKDFKENQWRAKCKCKHSHEEHDANGNHKCTKCSCPCFQSNFLCAACDRRWEEHETFFENVSERRENGLATGIYFLPFSEIPSLRNMVLTGKDDGDVSYIKLQSKLNALTATAADSKKVNAATKNTSLSTTMMTS</sequence>
<dbReference type="InParanoid" id="T1G2J1"/>
<dbReference type="Pfam" id="PF14753">
    <property type="entry name" value="FAM221"/>
    <property type="match status" value="1"/>
</dbReference>
<evidence type="ECO:0000313" key="3">
    <source>
        <dbReference type="EnsemblMetazoa" id="HelroP76370"/>
    </source>
</evidence>
<comment type="similarity">
    <text evidence="1">Belongs to the FAM221 family.</text>
</comment>
<reference evidence="4" key="1">
    <citation type="submission" date="2012-12" db="EMBL/GenBank/DDBJ databases">
        <authorList>
            <person name="Hellsten U."/>
            <person name="Grimwood J."/>
            <person name="Chapman J.A."/>
            <person name="Shapiro H."/>
            <person name="Aerts A."/>
            <person name="Otillar R.P."/>
            <person name="Terry A.Y."/>
            <person name="Boore J.L."/>
            <person name="Simakov O."/>
            <person name="Marletaz F."/>
            <person name="Cho S.-J."/>
            <person name="Edsinger-Gonzales E."/>
            <person name="Havlak P."/>
            <person name="Kuo D.-H."/>
            <person name="Larsson T."/>
            <person name="Lv J."/>
            <person name="Arendt D."/>
            <person name="Savage R."/>
            <person name="Osoegawa K."/>
            <person name="de Jong P."/>
            <person name="Lindberg D.R."/>
            <person name="Seaver E.C."/>
            <person name="Weisblat D.A."/>
            <person name="Putnam N.H."/>
            <person name="Grigoriev I.V."/>
            <person name="Rokhsar D.S."/>
        </authorList>
    </citation>
    <scope>NUCLEOTIDE SEQUENCE</scope>
</reference>
<reference evidence="2 4" key="2">
    <citation type="journal article" date="2013" name="Nature">
        <title>Insights into bilaterian evolution from three spiralian genomes.</title>
        <authorList>
            <person name="Simakov O."/>
            <person name="Marletaz F."/>
            <person name="Cho S.J."/>
            <person name="Edsinger-Gonzales E."/>
            <person name="Havlak P."/>
            <person name="Hellsten U."/>
            <person name="Kuo D.H."/>
            <person name="Larsson T."/>
            <person name="Lv J."/>
            <person name="Arendt D."/>
            <person name="Savage R."/>
            <person name="Osoegawa K."/>
            <person name="de Jong P."/>
            <person name="Grimwood J."/>
            <person name="Chapman J.A."/>
            <person name="Shapiro H."/>
            <person name="Aerts A."/>
            <person name="Otillar R.P."/>
            <person name="Terry A.Y."/>
            <person name="Boore J.L."/>
            <person name="Grigoriev I.V."/>
            <person name="Lindberg D.R."/>
            <person name="Seaver E.C."/>
            <person name="Weisblat D.A."/>
            <person name="Putnam N.H."/>
            <person name="Rokhsar D.S."/>
        </authorList>
    </citation>
    <scope>NUCLEOTIDE SEQUENCE</scope>
</reference>